<reference evidence="1" key="1">
    <citation type="submission" date="2016-02" db="EMBL/GenBank/DDBJ databases">
        <title>Genome sequence of Bacillus trypoxylicola KCTC 13244(T).</title>
        <authorList>
            <person name="Jeong H."/>
            <person name="Park S.-H."/>
            <person name="Choi S.-K."/>
        </authorList>
    </citation>
    <scope>NUCLEOTIDE SEQUENCE [LARGE SCALE GENOMIC DNA]</scope>
    <source>
        <strain evidence="1">KCTC 13244</strain>
    </source>
</reference>
<dbReference type="Pfam" id="PF04229">
    <property type="entry name" value="GrpB"/>
    <property type="match status" value="1"/>
</dbReference>
<keyword evidence="2" id="KW-1185">Reference proteome</keyword>
<gene>
    <name evidence="1" type="ORF">AZF04_18955</name>
</gene>
<dbReference type="Proteomes" id="UP000075806">
    <property type="component" value="Unassembled WGS sequence"/>
</dbReference>
<evidence type="ECO:0000313" key="1">
    <source>
        <dbReference type="EMBL" id="KYG30767.1"/>
    </source>
</evidence>
<dbReference type="RefSeq" id="WP_061948846.1">
    <property type="nucleotide sequence ID" value="NZ_LTAO01000015.1"/>
</dbReference>
<dbReference type="InterPro" id="IPR007344">
    <property type="entry name" value="GrpB/CoaE"/>
</dbReference>
<organism evidence="1 2">
    <name type="scientific">Alkalihalobacillus trypoxylicola</name>
    <dbReference type="NCBI Taxonomy" id="519424"/>
    <lineage>
        <taxon>Bacteria</taxon>
        <taxon>Bacillati</taxon>
        <taxon>Bacillota</taxon>
        <taxon>Bacilli</taxon>
        <taxon>Bacillales</taxon>
        <taxon>Bacillaceae</taxon>
        <taxon>Alkalihalobacillus</taxon>
    </lineage>
</organism>
<evidence type="ECO:0008006" key="3">
    <source>
        <dbReference type="Google" id="ProtNLM"/>
    </source>
</evidence>
<accession>A0A161PD95</accession>
<dbReference type="InterPro" id="IPR043519">
    <property type="entry name" value="NT_sf"/>
</dbReference>
<dbReference type="AlphaFoldDB" id="A0A161PD95"/>
<protein>
    <recommendedName>
        <fullName evidence="3">GrpB family protein</fullName>
    </recommendedName>
</protein>
<dbReference type="Gene3D" id="3.30.460.10">
    <property type="entry name" value="Beta Polymerase, domain 2"/>
    <property type="match status" value="1"/>
</dbReference>
<dbReference type="OrthoDB" id="9799092at2"/>
<dbReference type="EMBL" id="LTAO01000015">
    <property type="protein sequence ID" value="KYG30767.1"/>
    <property type="molecule type" value="Genomic_DNA"/>
</dbReference>
<name>A0A161PD95_9BACI</name>
<dbReference type="PANTHER" id="PTHR34822:SF1">
    <property type="entry name" value="GRPB FAMILY PROTEIN"/>
    <property type="match status" value="1"/>
</dbReference>
<dbReference type="STRING" id="519424.AZF04_18955"/>
<dbReference type="SUPFAM" id="SSF81301">
    <property type="entry name" value="Nucleotidyltransferase"/>
    <property type="match status" value="1"/>
</dbReference>
<sequence>MIKPTVYLMDYQSRWKEQFKLERDNILNVIGDKIAAIEHIGSTSIEGLKAKPIIDIMVGVKDLSITENLISPLSEIDFEYIPKPELTDRRFFRKGEWGKGTCHLHICEIHSTEWSEKIGFRNYLRKHPKMAENYTLLKSELATKYKYDRQTYTQKKEPFIKNIIELAKGER</sequence>
<evidence type="ECO:0000313" key="2">
    <source>
        <dbReference type="Proteomes" id="UP000075806"/>
    </source>
</evidence>
<comment type="caution">
    <text evidence="1">The sequence shown here is derived from an EMBL/GenBank/DDBJ whole genome shotgun (WGS) entry which is preliminary data.</text>
</comment>
<dbReference type="PANTHER" id="PTHR34822">
    <property type="entry name" value="GRPB DOMAIN PROTEIN (AFU_ORTHOLOGUE AFUA_1G01530)"/>
    <property type="match status" value="1"/>
</dbReference>
<proteinExistence type="predicted"/>